<organism evidence="1 2">
    <name type="scientific">Acanthoscelides obtectus</name>
    <name type="common">Bean weevil</name>
    <name type="synonym">Bruchus obtectus</name>
    <dbReference type="NCBI Taxonomy" id="200917"/>
    <lineage>
        <taxon>Eukaryota</taxon>
        <taxon>Metazoa</taxon>
        <taxon>Ecdysozoa</taxon>
        <taxon>Arthropoda</taxon>
        <taxon>Hexapoda</taxon>
        <taxon>Insecta</taxon>
        <taxon>Pterygota</taxon>
        <taxon>Neoptera</taxon>
        <taxon>Endopterygota</taxon>
        <taxon>Coleoptera</taxon>
        <taxon>Polyphaga</taxon>
        <taxon>Cucujiformia</taxon>
        <taxon>Chrysomeloidea</taxon>
        <taxon>Chrysomelidae</taxon>
        <taxon>Bruchinae</taxon>
        <taxon>Bruchini</taxon>
        <taxon>Acanthoscelides</taxon>
    </lineage>
</organism>
<sequence>MDEVSCHASAFVSNSYEQYSWSLNVYELRALDRLEQIHSLPLFFDPFVQSADDLDVSCEQLTISTAASVSITVAPSSTSSSSVIESTAPIETASSSIITISTATETAATAVKTTASTESAAASTWRTSATNIYFQQRIPAFSVYHVRVYFPTASTSTCHVRKTSRYRISVLEPSVWWAPLSSVKPLRPSRLLTSSRSDISIVRTVIVRTSLDITRFYPVDEQHPFIIACGVHHPRDNFLTVVCHVQAVFQIVKLTMAQNPVF</sequence>
<protein>
    <submittedName>
        <fullName evidence="1">Uncharacterized protein</fullName>
    </submittedName>
</protein>
<name>A0A9P0M221_ACAOB</name>
<evidence type="ECO:0000313" key="1">
    <source>
        <dbReference type="EMBL" id="CAH2010277.1"/>
    </source>
</evidence>
<proteinExistence type="predicted"/>
<evidence type="ECO:0000313" key="2">
    <source>
        <dbReference type="Proteomes" id="UP001152888"/>
    </source>
</evidence>
<reference evidence="1" key="1">
    <citation type="submission" date="2022-03" db="EMBL/GenBank/DDBJ databases">
        <authorList>
            <person name="Sayadi A."/>
        </authorList>
    </citation>
    <scope>NUCLEOTIDE SEQUENCE</scope>
</reference>
<dbReference type="EMBL" id="CAKOFQ010007956">
    <property type="protein sequence ID" value="CAH2010277.1"/>
    <property type="molecule type" value="Genomic_DNA"/>
</dbReference>
<dbReference type="Proteomes" id="UP001152888">
    <property type="component" value="Unassembled WGS sequence"/>
</dbReference>
<accession>A0A9P0M221</accession>
<comment type="caution">
    <text evidence="1">The sequence shown here is derived from an EMBL/GenBank/DDBJ whole genome shotgun (WGS) entry which is preliminary data.</text>
</comment>
<dbReference type="OrthoDB" id="1879688at2759"/>
<keyword evidence="2" id="KW-1185">Reference proteome</keyword>
<gene>
    <name evidence="1" type="ORF">ACAOBT_LOCUS31409</name>
</gene>
<dbReference type="AlphaFoldDB" id="A0A9P0M221"/>